<dbReference type="Gene3D" id="3.40.710.10">
    <property type="entry name" value="DD-peptidase/beta-lactamase superfamily"/>
    <property type="match status" value="1"/>
</dbReference>
<comment type="caution">
    <text evidence="2">The sequence shown here is derived from an EMBL/GenBank/DDBJ whole genome shotgun (WGS) entry which is preliminary data.</text>
</comment>
<accession>A0A645E8C6</accession>
<protein>
    <submittedName>
        <fullName evidence="2">Penicillin-binding protein 4</fullName>
    </submittedName>
</protein>
<feature type="domain" description="Beta-lactamase-related" evidence="1">
    <location>
        <begin position="2"/>
        <end position="273"/>
    </location>
</feature>
<gene>
    <name evidence="2" type="primary">pbpE_11</name>
    <name evidence="2" type="ORF">SDC9_144651</name>
</gene>
<dbReference type="InterPro" id="IPR001466">
    <property type="entry name" value="Beta-lactam-related"/>
</dbReference>
<proteinExistence type="predicted"/>
<dbReference type="Pfam" id="PF00144">
    <property type="entry name" value="Beta-lactamase"/>
    <property type="match status" value="1"/>
</dbReference>
<reference evidence="2" key="1">
    <citation type="submission" date="2019-08" db="EMBL/GenBank/DDBJ databases">
        <authorList>
            <person name="Kucharzyk K."/>
            <person name="Murdoch R.W."/>
            <person name="Higgins S."/>
            <person name="Loffler F."/>
        </authorList>
    </citation>
    <scope>NUCLEOTIDE SEQUENCE</scope>
</reference>
<dbReference type="EMBL" id="VSSQ01043753">
    <property type="protein sequence ID" value="MPM97478.1"/>
    <property type="molecule type" value="Genomic_DNA"/>
</dbReference>
<sequence length="292" mass="32370">MLFRLASISKQFTSLCILKLYEAGKIDVDRNVFGAGGILQNEFPNTAPMASQVTIRHLLSNTSGWSNNPDPMFTSTFYGQTLDQRINFVLTELQKNQVTPGTKYSYFNMGFGILGKVIEKVSGKSYETYMKEVLLQAGINDIHIGGDRSQKRPNEVVYYSQSGTNGYGNEMQVIAAAGGVIASAPQMLKLLAHMDGNTKVPDIITPQTRSMMLTPSAANNRYALGWMVNHSLFFQNCCYHTGNLAGTAVMWVMGNGMNTVVLCNSRSYIESFDNELYELQNNLRLAASNMSW</sequence>
<evidence type="ECO:0000259" key="1">
    <source>
        <dbReference type="Pfam" id="PF00144"/>
    </source>
</evidence>
<dbReference type="InterPro" id="IPR050491">
    <property type="entry name" value="AmpC-like"/>
</dbReference>
<dbReference type="PANTHER" id="PTHR46825:SF9">
    <property type="entry name" value="BETA-LACTAMASE-RELATED DOMAIN-CONTAINING PROTEIN"/>
    <property type="match status" value="1"/>
</dbReference>
<dbReference type="InterPro" id="IPR012338">
    <property type="entry name" value="Beta-lactam/transpept-like"/>
</dbReference>
<dbReference type="PANTHER" id="PTHR46825">
    <property type="entry name" value="D-ALANYL-D-ALANINE-CARBOXYPEPTIDASE/ENDOPEPTIDASE AMPH"/>
    <property type="match status" value="1"/>
</dbReference>
<organism evidence="2">
    <name type="scientific">bioreactor metagenome</name>
    <dbReference type="NCBI Taxonomy" id="1076179"/>
    <lineage>
        <taxon>unclassified sequences</taxon>
        <taxon>metagenomes</taxon>
        <taxon>ecological metagenomes</taxon>
    </lineage>
</organism>
<name>A0A645E8C6_9ZZZZ</name>
<dbReference type="AlphaFoldDB" id="A0A645E8C6"/>
<evidence type="ECO:0000313" key="2">
    <source>
        <dbReference type="EMBL" id="MPM97478.1"/>
    </source>
</evidence>
<dbReference type="SUPFAM" id="SSF56601">
    <property type="entry name" value="beta-lactamase/transpeptidase-like"/>
    <property type="match status" value="1"/>
</dbReference>